<dbReference type="KEGG" id="mgi:Mflv_1823"/>
<protein>
    <submittedName>
        <fullName evidence="1">Uncharacterized protein</fullName>
    </submittedName>
</protein>
<gene>
    <name evidence="1" type="ordered locus">Mflv_1823</name>
</gene>
<proteinExistence type="predicted"/>
<evidence type="ECO:0000313" key="1">
    <source>
        <dbReference type="EMBL" id="ABP44303.1"/>
    </source>
</evidence>
<dbReference type="HOGENOM" id="CLU_177725_0_0_11"/>
<organism evidence="1">
    <name type="scientific">Mycolicibacterium gilvum (strain PYR-GCK)</name>
    <name type="common">Mycobacterium gilvum (strain PYR-GCK)</name>
    <dbReference type="NCBI Taxonomy" id="350054"/>
    <lineage>
        <taxon>Bacteria</taxon>
        <taxon>Bacillati</taxon>
        <taxon>Actinomycetota</taxon>
        <taxon>Actinomycetes</taxon>
        <taxon>Mycobacteriales</taxon>
        <taxon>Mycobacteriaceae</taxon>
        <taxon>Mycolicibacterium</taxon>
    </lineage>
</organism>
<dbReference type="eggNOG" id="ENOG5031SQF">
    <property type="taxonomic scope" value="Bacteria"/>
</dbReference>
<sequence>MVRRRFLPVGRLRPLHLLIGRPDMTTAPRLLVGLAAGLGFLAVAAAPLAAAAPDCSSVGRTVTYCQTNGSTQIISTPPPWNYGGWTGIGFWPLVGAYGVGVGPW</sequence>
<name>A4T6Z9_MYCGI</name>
<reference evidence="1" key="2">
    <citation type="journal article" date="2013" name="PLoS ONE">
        <title>A Gene Expression Study of the Activities of Aromatic Ring-Cleavage Dioxygenases in Mycobacterium gilvum PYR-GCK to Changes in Salinity and pH during Pyrene Degradation.</title>
        <authorList>
            <person name="Badejo A.C."/>
            <person name="Badejo A.O."/>
            <person name="Shin K.H."/>
            <person name="Chai Y.G."/>
        </authorList>
    </citation>
    <scope>NUCLEOTIDE SEQUENCE [LARGE SCALE GENOMIC DNA]</scope>
    <source>
        <strain evidence="1">PYR-GCK</strain>
    </source>
</reference>
<dbReference type="EMBL" id="CP000656">
    <property type="protein sequence ID" value="ABP44303.1"/>
    <property type="molecule type" value="Genomic_DNA"/>
</dbReference>
<dbReference type="STRING" id="350054.Mflv_1823"/>
<accession>A4T6Z9</accession>
<reference evidence="1" key="1">
    <citation type="submission" date="2007-04" db="EMBL/GenBank/DDBJ databases">
        <authorList>
            <consortium name="US DOE Joint Genome Institute"/>
            <person name="Copeland A."/>
            <person name="Lucas S."/>
            <person name="Lapidus A."/>
            <person name="Barry K."/>
            <person name="Detter J.C."/>
            <person name="Glavina del Rio T."/>
            <person name="Hammon N."/>
            <person name="Israni S."/>
            <person name="Dalin E."/>
            <person name="Tice H."/>
            <person name="Pitluck S."/>
            <person name="Chain P."/>
            <person name="Malfatti S."/>
            <person name="Shin M."/>
            <person name="Vergez L."/>
            <person name="Schmutz J."/>
            <person name="Larimer F."/>
            <person name="Land M."/>
            <person name="Hauser L."/>
            <person name="Kyrpides N."/>
            <person name="Mikhailova N."/>
            <person name="Miller C."/>
            <person name="Richardson P."/>
        </authorList>
    </citation>
    <scope>NUCLEOTIDE SEQUENCE</scope>
    <source>
        <strain evidence="1">PYR-GCK</strain>
    </source>
</reference>
<dbReference type="AlphaFoldDB" id="A4T6Z9"/>